<gene>
    <name evidence="1" type="ORF">ACFQE5_07585</name>
</gene>
<protein>
    <recommendedName>
        <fullName evidence="3">Lipoprotein</fullName>
    </recommendedName>
</protein>
<comment type="caution">
    <text evidence="1">The sequence shown here is derived from an EMBL/GenBank/DDBJ whole genome shotgun (WGS) entry which is preliminary data.</text>
</comment>
<reference evidence="2" key="1">
    <citation type="journal article" date="2019" name="Int. J. Syst. Evol. Microbiol.">
        <title>The Global Catalogue of Microorganisms (GCM) 10K type strain sequencing project: providing services to taxonomists for standard genome sequencing and annotation.</title>
        <authorList>
            <consortium name="The Broad Institute Genomics Platform"/>
            <consortium name="The Broad Institute Genome Sequencing Center for Infectious Disease"/>
            <person name="Wu L."/>
            <person name="Ma J."/>
        </authorList>
    </citation>
    <scope>NUCLEOTIDE SEQUENCE [LARGE SCALE GENOMIC DNA]</scope>
    <source>
        <strain evidence="2">CCM 8391</strain>
    </source>
</reference>
<dbReference type="RefSeq" id="WP_379584112.1">
    <property type="nucleotide sequence ID" value="NZ_JBHSQW010000015.1"/>
</dbReference>
<evidence type="ECO:0008006" key="3">
    <source>
        <dbReference type="Google" id="ProtNLM"/>
    </source>
</evidence>
<proteinExistence type="predicted"/>
<dbReference type="EMBL" id="JBHSQW010000015">
    <property type="protein sequence ID" value="MFC5994072.1"/>
    <property type="molecule type" value="Genomic_DNA"/>
</dbReference>
<evidence type="ECO:0000313" key="2">
    <source>
        <dbReference type="Proteomes" id="UP001596302"/>
    </source>
</evidence>
<accession>A0ABW1J0R5</accession>
<evidence type="ECO:0000313" key="1">
    <source>
        <dbReference type="EMBL" id="MFC5994072.1"/>
    </source>
</evidence>
<sequence length="536" mass="56105">MILAVLTAGCARHTAAPQAPQLRDPGERPVVVTGADAAELAVATSAALYRRAPVVVLAAHDDVEGQARSASLAVALGVPALVTPVGDPGGPVRDELRRLGATVVLTVGTAADWARKLDGGPAVIEAPADPAALERLTGRRFGVPEPVDPVRLVASVAALERDPTALLATGPPAPDRPDRWSDRVLLPAVAPPVPVAPLLVLAQPAPEQAAAVATARASGARVRVLSAPDPRADAGLAAMLTEQPAGRVVALGAGFGTPEVLGSRLETAAVGGALPGGGTVLFPGRRMVALYGHPGAPALGVLGEQPVEEAVRRAQQLAQSYQSLVTEPVIPAFEIIATVADSAPGPDGNYSAESSVAELRPWVDAARAAGIYVVLDLQPGRSDFASQARRYTELLTEPHVGLALDPEWRLGPGQLHRVRIGSVSAAEVNTVIEWLADLTRDHHLPQKLLLLHQFQLGMISNRGQVDTGRDELAVLIHADGFGTPERKLDTWKVLHADPPPNVWWGWKNFYDEDTPTFTPAQTVAVGPTSPVYVSYQ</sequence>
<dbReference type="Proteomes" id="UP001596302">
    <property type="component" value="Unassembled WGS sequence"/>
</dbReference>
<name>A0ABW1J0R5_9PSEU</name>
<organism evidence="1 2">
    <name type="scientific">Pseudonocardia hispaniensis</name>
    <dbReference type="NCBI Taxonomy" id="904933"/>
    <lineage>
        <taxon>Bacteria</taxon>
        <taxon>Bacillati</taxon>
        <taxon>Actinomycetota</taxon>
        <taxon>Actinomycetes</taxon>
        <taxon>Pseudonocardiales</taxon>
        <taxon>Pseudonocardiaceae</taxon>
        <taxon>Pseudonocardia</taxon>
    </lineage>
</organism>
<keyword evidence="2" id="KW-1185">Reference proteome</keyword>